<proteinExistence type="predicted"/>
<sequence length="303" mass="34957">MDLFDRVVNRSAEPLQFSQLNTVNIAVILPANKNRESLLSAFKKRMKSLKIDYRLDVIEYNLNINNDALFERYQKAMRFPPDFLITTLERFQQKAIVESILRRNQTKVILYDVSTPVKGWENNGSVFYTGVDYMASKSVLIDFISDVSLSKSELIAIAFSNGYKNHQFCNAYLDLFSENDLNIVDIIYFDESEVSKTDLMDRLLSKEENVFIFQCDNFLAPLFIDSLNAQGVHASIINRWSLTEADASSSALLEFQPPFEKIEIAIAEMIKHHLESKQYPNVYKVDLIINPIQDSRTMMIPIY</sequence>
<dbReference type="RefSeq" id="WP_269125371.1">
    <property type="nucleotide sequence ID" value="NZ_JAPUBN010000015.1"/>
</dbReference>
<comment type="caution">
    <text evidence="1">The sequence shown here is derived from an EMBL/GenBank/DDBJ whole genome shotgun (WGS) entry which is preliminary data.</text>
</comment>
<gene>
    <name evidence="1" type="ORF">O1D97_10440</name>
</gene>
<accession>A0ABT4JUN7</accession>
<dbReference type="Gene3D" id="3.40.50.2300">
    <property type="match status" value="2"/>
</dbReference>
<organism evidence="1 2">
    <name type="scientific">Marinomonas phaeophyticola</name>
    <dbReference type="NCBI Taxonomy" id="3004091"/>
    <lineage>
        <taxon>Bacteria</taxon>
        <taxon>Pseudomonadati</taxon>
        <taxon>Pseudomonadota</taxon>
        <taxon>Gammaproteobacteria</taxon>
        <taxon>Oceanospirillales</taxon>
        <taxon>Oceanospirillaceae</taxon>
        <taxon>Marinomonas</taxon>
    </lineage>
</organism>
<dbReference type="SUPFAM" id="SSF53822">
    <property type="entry name" value="Periplasmic binding protein-like I"/>
    <property type="match status" value="1"/>
</dbReference>
<dbReference type="InterPro" id="IPR028082">
    <property type="entry name" value="Peripla_BP_I"/>
</dbReference>
<dbReference type="Proteomes" id="UP001149719">
    <property type="component" value="Unassembled WGS sequence"/>
</dbReference>
<reference evidence="1" key="1">
    <citation type="submission" date="2022-12" db="EMBL/GenBank/DDBJ databases">
        <title>Marinomonas 15G1-11 sp. nov, isolated from marine algae.</title>
        <authorList>
            <person name="Butt M."/>
            <person name="Choi D.G."/>
            <person name="Kim J.M."/>
            <person name="Lee J.K."/>
            <person name="Baek J.H."/>
            <person name="Jeon C.O."/>
        </authorList>
    </citation>
    <scope>NUCLEOTIDE SEQUENCE</scope>
    <source>
        <strain evidence="1">15G1-11</strain>
    </source>
</reference>
<evidence type="ECO:0000313" key="1">
    <source>
        <dbReference type="EMBL" id="MCZ2722060.1"/>
    </source>
</evidence>
<name>A0ABT4JUN7_9GAMM</name>
<dbReference type="EMBL" id="JAPUBN010000015">
    <property type="protein sequence ID" value="MCZ2722060.1"/>
    <property type="molecule type" value="Genomic_DNA"/>
</dbReference>
<evidence type="ECO:0000313" key="2">
    <source>
        <dbReference type="Proteomes" id="UP001149719"/>
    </source>
</evidence>
<keyword evidence="2" id="KW-1185">Reference proteome</keyword>
<protein>
    <submittedName>
        <fullName evidence="1">Uncharacterized protein</fullName>
    </submittedName>
</protein>